<dbReference type="EMBL" id="JAAFYZ010000039">
    <property type="protein sequence ID" value="MBS2547995.1"/>
    <property type="molecule type" value="Genomic_DNA"/>
</dbReference>
<organism evidence="1 2">
    <name type="scientific">Catenulispora pinistramenti</name>
    <dbReference type="NCBI Taxonomy" id="2705254"/>
    <lineage>
        <taxon>Bacteria</taxon>
        <taxon>Bacillati</taxon>
        <taxon>Actinomycetota</taxon>
        <taxon>Actinomycetes</taxon>
        <taxon>Catenulisporales</taxon>
        <taxon>Catenulisporaceae</taxon>
        <taxon>Catenulispora</taxon>
    </lineage>
</organism>
<dbReference type="PANTHER" id="PTHR43649:SF12">
    <property type="entry name" value="DIACETYLCHITOBIOSE BINDING PROTEIN DASA"/>
    <property type="match status" value="1"/>
</dbReference>
<dbReference type="InterPro" id="IPR050490">
    <property type="entry name" value="Bact_solute-bd_prot1"/>
</dbReference>
<keyword evidence="2" id="KW-1185">Reference proteome</keyword>
<sequence length="436" mass="45602">MALAGVALCASACGGSSSGGAGAAGSGAGGDHLTIWSQWLKGQPGQQFLQAAVDDFQKQTGIKVTVQWKGNAVVKSLLPALNSPDVPTDVVETSASQIQNVLYPAGGMLDLTSAYQQQVPGTGQTVAQVVGPAATSLATPTDAAGQTTGGPVVVPYWASATGVVFYNGQNFPALESAAPKDWDAFFSILDAQKAKNRRPLAQDGSVTSYNAVFYNDFLASILGPDALNKAETDKTGQTWKQPGYLQAAQLVERLAKGGYFTDGYDASKFPAMENKWANNDADFNVNGSWLPSEVGPVAAPGFDYRSFAFPAVAGHSAPPLNVTVSGIGVLKSSKHQAAAEKFAAFLLQRGYQEQVATEMQNIPIAKDVPAPPAVQAVKQAIDAGQVNTVRSPASLADYNAKIYFGLDDKLIFGKLSAAQFIDSMSSDSADYWKSKG</sequence>
<dbReference type="Pfam" id="PF13416">
    <property type="entry name" value="SBP_bac_8"/>
    <property type="match status" value="1"/>
</dbReference>
<reference evidence="1 2" key="1">
    <citation type="submission" date="2020-02" db="EMBL/GenBank/DDBJ databases">
        <title>Acidophilic actinobacteria isolated from forest soil.</title>
        <authorList>
            <person name="Golinska P."/>
        </authorList>
    </citation>
    <scope>NUCLEOTIDE SEQUENCE [LARGE SCALE GENOMIC DNA]</scope>
    <source>
        <strain evidence="1 2">NL8</strain>
    </source>
</reference>
<gene>
    <name evidence="1" type="ORF">KGQ19_14085</name>
</gene>
<dbReference type="Proteomes" id="UP000730482">
    <property type="component" value="Unassembled WGS sequence"/>
</dbReference>
<dbReference type="Gene3D" id="3.40.190.10">
    <property type="entry name" value="Periplasmic binding protein-like II"/>
    <property type="match status" value="2"/>
</dbReference>
<name>A0ABS5KPM6_9ACTN</name>
<accession>A0ABS5KPM6</accession>
<dbReference type="RefSeq" id="WP_212009574.1">
    <property type="nucleotide sequence ID" value="NZ_JAAFYZ010000039.1"/>
</dbReference>
<comment type="caution">
    <text evidence="1">The sequence shown here is derived from an EMBL/GenBank/DDBJ whole genome shotgun (WGS) entry which is preliminary data.</text>
</comment>
<dbReference type="PANTHER" id="PTHR43649">
    <property type="entry name" value="ARABINOSE-BINDING PROTEIN-RELATED"/>
    <property type="match status" value="1"/>
</dbReference>
<evidence type="ECO:0000313" key="1">
    <source>
        <dbReference type="EMBL" id="MBS2547995.1"/>
    </source>
</evidence>
<protein>
    <submittedName>
        <fullName evidence="1">Extracellular solute-binding protein</fullName>
    </submittedName>
</protein>
<dbReference type="InterPro" id="IPR006059">
    <property type="entry name" value="SBP"/>
</dbReference>
<evidence type="ECO:0000313" key="2">
    <source>
        <dbReference type="Proteomes" id="UP000730482"/>
    </source>
</evidence>
<dbReference type="SUPFAM" id="SSF53850">
    <property type="entry name" value="Periplasmic binding protein-like II"/>
    <property type="match status" value="1"/>
</dbReference>
<proteinExistence type="predicted"/>